<feature type="transmembrane region" description="Helical" evidence="1">
    <location>
        <begin position="66"/>
        <end position="99"/>
    </location>
</feature>
<evidence type="ECO:0000313" key="3">
    <source>
        <dbReference type="EMBL" id="GHA04821.1"/>
    </source>
</evidence>
<name>A0A918RLF3_9GAMM</name>
<dbReference type="InterPro" id="IPR048567">
    <property type="entry name" value="CyanoTRADDas_TM"/>
</dbReference>
<keyword evidence="4" id="KW-1185">Reference proteome</keyword>
<dbReference type="EMBL" id="BMXA01000002">
    <property type="protein sequence ID" value="GHA04821.1"/>
    <property type="molecule type" value="Genomic_DNA"/>
</dbReference>
<proteinExistence type="predicted"/>
<comment type="caution">
    <text evidence="3">The sequence shown here is derived from an EMBL/GenBank/DDBJ whole genome shotgun (WGS) entry which is preliminary data.</text>
</comment>
<keyword evidence="1" id="KW-1133">Transmembrane helix</keyword>
<gene>
    <name evidence="3" type="ORF">GCM10008090_12870</name>
</gene>
<protein>
    <recommendedName>
        <fullName evidence="2">Cyanobacterial TRADD-N associated 2 transmembrane domain-containing protein</fullName>
    </recommendedName>
</protein>
<dbReference type="RefSeq" id="WP_189399215.1">
    <property type="nucleotide sequence ID" value="NZ_BMXA01000002.1"/>
</dbReference>
<evidence type="ECO:0000313" key="4">
    <source>
        <dbReference type="Proteomes" id="UP000614811"/>
    </source>
</evidence>
<reference evidence="3" key="2">
    <citation type="submission" date="2020-09" db="EMBL/GenBank/DDBJ databases">
        <authorList>
            <person name="Sun Q."/>
            <person name="Kim S."/>
        </authorList>
    </citation>
    <scope>NUCLEOTIDE SEQUENCE</scope>
    <source>
        <strain evidence="3">KCTC 12711</strain>
    </source>
</reference>
<sequence length="116" mass="12905">MSALITTTANVGDSEYKSHALISYILLVVGLFTAIPLLFGAIWAMIQKGGAYGTIYHSHLVNATRVFWWSLFWTIIGALLLFIGVGLVIWGVVWLWAFYRVLNGMAKLLSDVPYPL</sequence>
<organism evidence="3 4">
    <name type="scientific">Arenicella chitinivorans</name>
    <dbReference type="NCBI Taxonomy" id="1329800"/>
    <lineage>
        <taxon>Bacteria</taxon>
        <taxon>Pseudomonadati</taxon>
        <taxon>Pseudomonadota</taxon>
        <taxon>Gammaproteobacteria</taxon>
        <taxon>Arenicellales</taxon>
        <taxon>Arenicellaceae</taxon>
        <taxon>Arenicella</taxon>
    </lineage>
</organism>
<dbReference type="AlphaFoldDB" id="A0A918RLF3"/>
<dbReference type="Proteomes" id="UP000614811">
    <property type="component" value="Unassembled WGS sequence"/>
</dbReference>
<evidence type="ECO:0000259" key="2">
    <source>
        <dbReference type="Pfam" id="PF20712"/>
    </source>
</evidence>
<feature type="transmembrane region" description="Helical" evidence="1">
    <location>
        <begin position="21"/>
        <end position="46"/>
    </location>
</feature>
<keyword evidence="1" id="KW-0472">Membrane</keyword>
<evidence type="ECO:0000256" key="1">
    <source>
        <dbReference type="SAM" id="Phobius"/>
    </source>
</evidence>
<accession>A0A918RLF3</accession>
<dbReference type="Pfam" id="PF20712">
    <property type="entry name" value="CyanoTRADDas_TM"/>
    <property type="match status" value="1"/>
</dbReference>
<feature type="domain" description="Cyanobacterial TRADD-N associated 2 transmembrane" evidence="2">
    <location>
        <begin position="60"/>
        <end position="91"/>
    </location>
</feature>
<reference evidence="3" key="1">
    <citation type="journal article" date="2014" name="Int. J. Syst. Evol. Microbiol.">
        <title>Complete genome sequence of Corynebacterium casei LMG S-19264T (=DSM 44701T), isolated from a smear-ripened cheese.</title>
        <authorList>
            <consortium name="US DOE Joint Genome Institute (JGI-PGF)"/>
            <person name="Walter F."/>
            <person name="Albersmeier A."/>
            <person name="Kalinowski J."/>
            <person name="Ruckert C."/>
        </authorList>
    </citation>
    <scope>NUCLEOTIDE SEQUENCE</scope>
    <source>
        <strain evidence="3">KCTC 12711</strain>
    </source>
</reference>
<keyword evidence="1" id="KW-0812">Transmembrane</keyword>